<dbReference type="InterPro" id="IPR004797">
    <property type="entry name" value="Competence_ComEC/Rec2"/>
</dbReference>
<dbReference type="Proteomes" id="UP001151071">
    <property type="component" value="Unassembled WGS sequence"/>
</dbReference>
<evidence type="ECO:0000256" key="3">
    <source>
        <dbReference type="ARBA" id="ARBA00022692"/>
    </source>
</evidence>
<dbReference type="NCBIfam" id="TIGR00360">
    <property type="entry name" value="ComEC_N-term"/>
    <property type="match status" value="1"/>
</dbReference>
<dbReference type="GO" id="GO:0005886">
    <property type="term" value="C:plasma membrane"/>
    <property type="evidence" value="ECO:0007669"/>
    <property type="project" value="UniProtKB-SubCell"/>
</dbReference>
<keyword evidence="3 9" id="KW-0812">Transmembrane</keyword>
<dbReference type="InterPro" id="IPR035681">
    <property type="entry name" value="ComA-like_MBL"/>
</dbReference>
<feature type="transmembrane region" description="Helical" evidence="9">
    <location>
        <begin position="342"/>
        <end position="364"/>
    </location>
</feature>
<feature type="transmembrane region" description="Helical" evidence="9">
    <location>
        <begin position="247"/>
        <end position="269"/>
    </location>
</feature>
<keyword evidence="12" id="KW-1185">Reference proteome</keyword>
<evidence type="ECO:0000256" key="5">
    <source>
        <dbReference type="ARBA" id="ARBA00023136"/>
    </source>
</evidence>
<evidence type="ECO:0000313" key="12">
    <source>
        <dbReference type="Proteomes" id="UP001151071"/>
    </source>
</evidence>
<keyword evidence="2" id="KW-1003">Cell membrane</keyword>
<evidence type="ECO:0000256" key="9">
    <source>
        <dbReference type="SAM" id="Phobius"/>
    </source>
</evidence>
<dbReference type="InterPro" id="IPR004477">
    <property type="entry name" value="ComEC_N"/>
</dbReference>
<feature type="transmembrane region" description="Helical" evidence="9">
    <location>
        <begin position="435"/>
        <end position="453"/>
    </location>
</feature>
<dbReference type="SMART" id="SM00849">
    <property type="entry name" value="Lactamase_B"/>
    <property type="match status" value="1"/>
</dbReference>
<dbReference type="RefSeq" id="WP_271140036.1">
    <property type="nucleotide sequence ID" value="NZ_JAPYYP010000009.1"/>
</dbReference>
<comment type="catalytic activity">
    <reaction evidence="8">
        <text>3',5'-cyclic UMP + H2O = UMP + H(+)</text>
        <dbReference type="Rhea" id="RHEA:70575"/>
        <dbReference type="ChEBI" id="CHEBI:15377"/>
        <dbReference type="ChEBI" id="CHEBI:15378"/>
        <dbReference type="ChEBI" id="CHEBI:57865"/>
        <dbReference type="ChEBI" id="CHEBI:184387"/>
    </reaction>
    <physiologicalReaction direction="left-to-right" evidence="8">
        <dbReference type="Rhea" id="RHEA:70576"/>
    </physiologicalReaction>
</comment>
<feature type="transmembrane region" description="Helical" evidence="9">
    <location>
        <begin position="281"/>
        <end position="303"/>
    </location>
</feature>
<organism evidence="11 12">
    <name type="scientific">Brevibacillus thermoruber</name>
    <dbReference type="NCBI Taxonomy" id="33942"/>
    <lineage>
        <taxon>Bacteria</taxon>
        <taxon>Bacillati</taxon>
        <taxon>Bacillota</taxon>
        <taxon>Bacilli</taxon>
        <taxon>Bacillales</taxon>
        <taxon>Paenibacillaceae</taxon>
        <taxon>Brevibacillus</taxon>
    </lineage>
</organism>
<dbReference type="InterPro" id="IPR052159">
    <property type="entry name" value="Competence_DNA_uptake"/>
</dbReference>
<evidence type="ECO:0000256" key="8">
    <source>
        <dbReference type="ARBA" id="ARBA00048505"/>
    </source>
</evidence>
<dbReference type="InterPro" id="IPR001279">
    <property type="entry name" value="Metallo-B-lactamas"/>
</dbReference>
<dbReference type="Gene3D" id="3.60.15.10">
    <property type="entry name" value="Ribonuclease Z/Hydroxyacylglutathione hydrolase-like"/>
    <property type="match status" value="1"/>
</dbReference>
<evidence type="ECO:0000259" key="10">
    <source>
        <dbReference type="SMART" id="SM00849"/>
    </source>
</evidence>
<evidence type="ECO:0000256" key="4">
    <source>
        <dbReference type="ARBA" id="ARBA00022989"/>
    </source>
</evidence>
<dbReference type="GO" id="GO:0030420">
    <property type="term" value="P:establishment of competence for transformation"/>
    <property type="evidence" value="ECO:0007669"/>
    <property type="project" value="InterPro"/>
</dbReference>
<feature type="transmembrane region" description="Helical" evidence="9">
    <location>
        <begin position="502"/>
        <end position="519"/>
    </location>
</feature>
<reference evidence="11" key="1">
    <citation type="submission" date="2022-12" db="EMBL/GenBank/DDBJ databases">
        <title>Draft genome sequence of the thermophilic strain Brevibacillus thermoruber HT42, isolated from Los Humeros, Puebla, Mexico, with biotechnological potential.</title>
        <authorList>
            <person name="Lara Sanchez J."/>
            <person name="Solis Palacios R."/>
            <person name="Bustos Baena A.S."/>
            <person name="Ruz Baez A.E."/>
            <person name="Espinosa Luna G."/>
            <person name="Oliart Ros R.M."/>
        </authorList>
    </citation>
    <scope>NUCLEOTIDE SEQUENCE</scope>
    <source>
        <strain evidence="11">HT42</strain>
    </source>
</reference>
<evidence type="ECO:0000256" key="1">
    <source>
        <dbReference type="ARBA" id="ARBA00004651"/>
    </source>
</evidence>
<dbReference type="AlphaFoldDB" id="A0A9X3Z3E9"/>
<comment type="subcellular location">
    <subcellularLocation>
        <location evidence="1">Cell membrane</location>
        <topology evidence="1">Multi-pass membrane protein</topology>
    </subcellularLocation>
</comment>
<dbReference type="InterPro" id="IPR036866">
    <property type="entry name" value="RibonucZ/Hydroxyglut_hydro"/>
</dbReference>
<comment type="catalytic activity">
    <reaction evidence="6">
        <text>3',5'-cyclic CMP + H2O = CMP + H(+)</text>
        <dbReference type="Rhea" id="RHEA:72675"/>
        <dbReference type="ChEBI" id="CHEBI:15377"/>
        <dbReference type="ChEBI" id="CHEBI:15378"/>
        <dbReference type="ChEBI" id="CHEBI:58003"/>
        <dbReference type="ChEBI" id="CHEBI:60377"/>
    </reaction>
    <physiologicalReaction direction="left-to-right" evidence="6">
        <dbReference type="Rhea" id="RHEA:72676"/>
    </physiologicalReaction>
</comment>
<dbReference type="CDD" id="cd07731">
    <property type="entry name" value="ComA-like_MBL-fold"/>
    <property type="match status" value="1"/>
</dbReference>
<dbReference type="NCBIfam" id="TIGR00361">
    <property type="entry name" value="ComEC_Rec2"/>
    <property type="match status" value="1"/>
</dbReference>
<evidence type="ECO:0000256" key="7">
    <source>
        <dbReference type="ARBA" id="ARBA00034301"/>
    </source>
</evidence>
<feature type="transmembrane region" description="Helical" evidence="9">
    <location>
        <begin position="376"/>
        <end position="398"/>
    </location>
</feature>
<dbReference type="Pfam" id="PF13567">
    <property type="entry name" value="DUF4131"/>
    <property type="match status" value="1"/>
</dbReference>
<dbReference type="Pfam" id="PF03772">
    <property type="entry name" value="Competence"/>
    <property type="match status" value="1"/>
</dbReference>
<name>A0A9X3Z3E9_9BACL</name>
<dbReference type="SUPFAM" id="SSF56281">
    <property type="entry name" value="Metallo-hydrolase/oxidoreductase"/>
    <property type="match status" value="1"/>
</dbReference>
<dbReference type="Pfam" id="PF00753">
    <property type="entry name" value="Lactamase_B"/>
    <property type="match status" value="1"/>
</dbReference>
<comment type="function">
    <text evidence="7">Counteracts the endogenous Pycsar antiviral defense system. Phosphodiesterase that enables metal-dependent hydrolysis of host cyclic nucleotide Pycsar defense signals such as cCMP and cUMP.</text>
</comment>
<feature type="domain" description="Metallo-beta-lactamase" evidence="10">
    <location>
        <begin position="534"/>
        <end position="745"/>
    </location>
</feature>
<keyword evidence="5 9" id="KW-0472">Membrane</keyword>
<feature type="transmembrane region" description="Helical" evidence="9">
    <location>
        <begin position="473"/>
        <end position="490"/>
    </location>
</feature>
<dbReference type="PANTHER" id="PTHR30619">
    <property type="entry name" value="DNA INTERNALIZATION/COMPETENCE PROTEIN COMEC/REC2"/>
    <property type="match status" value="1"/>
</dbReference>
<dbReference type="PANTHER" id="PTHR30619:SF1">
    <property type="entry name" value="RECOMBINATION PROTEIN 2"/>
    <property type="match status" value="1"/>
</dbReference>
<evidence type="ECO:0000256" key="6">
    <source>
        <dbReference type="ARBA" id="ARBA00034221"/>
    </source>
</evidence>
<sequence>MTVFTASLAAVCGLLTGAYLQAAWLALLAAAASAVCPLLPRPHRKRILCHALICILAGLYFQGYDYLHRSTLLPMAEDGETIVVAGVIDSPVKRDGDTARLFLSVETWGKNGRQMDGMAAAERIALRVRLSREPEAREAERWMQGSRLSATVRLSLPSPARNPHAFDYARYLRWQGVRVTAEAEYGDIRVEPAESGVMMLFRRWQTEAADRIALLFPDQEAAGYMQSLLLGITDGVSPETEEMYDNLGLSHVLAISGLHVTLVSGMFVWSVERAGMPRRPALALTMVLLAGYVLIVGAGASAVRAGIMGAIGLLCQAGARQAEGRDVWGWALLLMLGYNPYYLWHLGFQLSFGVTLGLIVLVPVGRRFFTRGPEWLRTSLAVTFAAQAVSFPFLIYHFHQFSPLSWLVNLLAVPLLSMVVLPAGYLALLLGLIHPALAVLPVRLASALLRWLHGPLFWLEELAVPFSHWPHPQWWWIAVYALFLAALPVLWRRGYHRPRDRWLYAALFLFLLAAARQPFADGDEVRITFLDVGQGDSIVVEVGKKKVYLIDAGGTPRYPARESWRERRDPFEVGKDVVLPFLRARGIERIDHVVMTHGDHDHIGGMAALVPRFAFGSVLVNGTPPREEEAAILERFRARRVPVLTGRPGQTWTDVPGVEWTWLHPDGDSAHTGNDASVVLRLTAYGTTVLFTGDIERAGEEQLLSRSLPSPVDVLKVAHHGSSTSSSPALLAAAKPQAAVISAGRNNRYGHPSPVVVKRLMDTGADVYRTDLQGAVTLVIRKGSVHWQTQITDI</sequence>
<proteinExistence type="predicted"/>
<comment type="caution">
    <text evidence="11">The sequence shown here is derived from an EMBL/GenBank/DDBJ whole genome shotgun (WGS) entry which is preliminary data.</text>
</comment>
<evidence type="ECO:0000256" key="2">
    <source>
        <dbReference type="ARBA" id="ARBA00022475"/>
    </source>
</evidence>
<evidence type="ECO:0000313" key="11">
    <source>
        <dbReference type="EMBL" id="MDA5108619.1"/>
    </source>
</evidence>
<dbReference type="InterPro" id="IPR025405">
    <property type="entry name" value="DUF4131"/>
</dbReference>
<protein>
    <submittedName>
        <fullName evidence="11">DNA internalization-related competence protein ComEC/Rec2</fullName>
    </submittedName>
</protein>
<gene>
    <name evidence="11" type="ORF">O3V59_09620</name>
</gene>
<feature type="transmembrane region" description="Helical" evidence="9">
    <location>
        <begin position="404"/>
        <end position="428"/>
    </location>
</feature>
<keyword evidence="4 9" id="KW-1133">Transmembrane helix</keyword>
<dbReference type="EMBL" id="JAPYYP010000009">
    <property type="protein sequence ID" value="MDA5108619.1"/>
    <property type="molecule type" value="Genomic_DNA"/>
</dbReference>
<accession>A0A9X3Z3E9</accession>